<gene>
    <name evidence="7" type="primary">glf</name>
    <name evidence="7" type="ORF">PGA78_13260</name>
</gene>
<dbReference type="Pfam" id="PF03275">
    <property type="entry name" value="GLF"/>
    <property type="match status" value="1"/>
</dbReference>
<dbReference type="PANTHER" id="PTHR21197:SF0">
    <property type="entry name" value="UDP-GALACTOPYRANOSE MUTASE"/>
    <property type="match status" value="1"/>
</dbReference>
<evidence type="ECO:0000256" key="1">
    <source>
        <dbReference type="ARBA" id="ARBA00001974"/>
    </source>
</evidence>
<dbReference type="SUPFAM" id="SSF54373">
    <property type="entry name" value="FAD-linked reductases, C-terminal domain"/>
    <property type="match status" value="1"/>
</dbReference>
<evidence type="ECO:0000256" key="3">
    <source>
        <dbReference type="ARBA" id="ARBA00022630"/>
    </source>
</evidence>
<keyword evidence="3" id="KW-0285">Flavoprotein</keyword>
<evidence type="ECO:0000256" key="4">
    <source>
        <dbReference type="ARBA" id="ARBA00022827"/>
    </source>
</evidence>
<protein>
    <submittedName>
        <fullName evidence="7">UDP-galactopyranose mutase</fullName>
        <ecNumber evidence="7">5.4.99.9</ecNumber>
    </submittedName>
</protein>
<evidence type="ECO:0000256" key="2">
    <source>
        <dbReference type="ARBA" id="ARBA00009321"/>
    </source>
</evidence>
<comment type="similarity">
    <text evidence="2">Belongs to the UDP-galactopyranose/dTDP-fucopyranose mutase family.</text>
</comment>
<feature type="domain" description="UDP-galactopyranose mutase C-terminal" evidence="6">
    <location>
        <begin position="145"/>
        <end position="350"/>
    </location>
</feature>
<evidence type="ECO:0000313" key="7">
    <source>
        <dbReference type="EMBL" id="MDB1565708.1"/>
    </source>
</evidence>
<dbReference type="SUPFAM" id="SSF51971">
    <property type="entry name" value="Nucleotide-binding domain"/>
    <property type="match status" value="1"/>
</dbReference>
<dbReference type="RefSeq" id="WP_272029214.1">
    <property type="nucleotide sequence ID" value="NZ_JAQLSF010000001.1"/>
</dbReference>
<dbReference type="NCBIfam" id="TIGR00031">
    <property type="entry name" value="UDP-GALP_mutase"/>
    <property type="match status" value="1"/>
</dbReference>
<reference evidence="7 8" key="1">
    <citation type="submission" date="2023-01" db="EMBL/GenBank/DDBJ databases">
        <title>Complete genome sequence of Lacticaseibacillus paracasei SRCM217440 isolated from Makgeolli.</title>
        <authorList>
            <person name="Yang H.-G."/>
            <person name="Jeong S.-J."/>
            <person name="Ha G.-S."/>
            <person name="Yang H.-J."/>
            <person name="Jeong D.-Y."/>
        </authorList>
    </citation>
    <scope>NUCLEOTIDE SEQUENCE [LARGE SCALE GENOMIC DNA]</scope>
    <source>
        <strain evidence="7 8">SRCM217440</strain>
    </source>
</reference>
<comment type="caution">
    <text evidence="7">The sequence shown here is derived from an EMBL/GenBank/DDBJ whole genome shotgun (WGS) entry which is preliminary data.</text>
</comment>
<dbReference type="PANTHER" id="PTHR21197">
    <property type="entry name" value="UDP-GALACTOPYRANOSE MUTASE"/>
    <property type="match status" value="1"/>
</dbReference>
<name>A0AAW6AAC8_LACPA</name>
<evidence type="ECO:0000256" key="5">
    <source>
        <dbReference type="ARBA" id="ARBA00023235"/>
    </source>
</evidence>
<dbReference type="EMBL" id="JAQLSF010000001">
    <property type="protein sequence ID" value="MDB1565708.1"/>
    <property type="molecule type" value="Genomic_DNA"/>
</dbReference>
<keyword evidence="5 7" id="KW-0413">Isomerase</keyword>
<dbReference type="InterPro" id="IPR004379">
    <property type="entry name" value="UDP-GALP_mutase"/>
</dbReference>
<dbReference type="InterPro" id="IPR015899">
    <property type="entry name" value="UDP-GalPyranose_mutase_C"/>
</dbReference>
<dbReference type="GO" id="GO:0050660">
    <property type="term" value="F:flavin adenine dinucleotide binding"/>
    <property type="evidence" value="ECO:0007669"/>
    <property type="project" value="TreeGrafter"/>
</dbReference>
<proteinExistence type="inferred from homology"/>
<evidence type="ECO:0000259" key="6">
    <source>
        <dbReference type="Pfam" id="PF03275"/>
    </source>
</evidence>
<accession>A0AAW6AAC8</accession>
<dbReference type="Pfam" id="PF13450">
    <property type="entry name" value="NAD_binding_8"/>
    <property type="match status" value="1"/>
</dbReference>
<dbReference type="Proteomes" id="UP001212327">
    <property type="component" value="Unassembled WGS sequence"/>
</dbReference>
<comment type="cofactor">
    <cofactor evidence="1">
        <name>FAD</name>
        <dbReference type="ChEBI" id="CHEBI:57692"/>
    </cofactor>
</comment>
<dbReference type="AlphaFoldDB" id="A0AAW6AAC8"/>
<keyword evidence="4" id="KW-0274">FAD</keyword>
<dbReference type="EC" id="5.4.99.9" evidence="7"/>
<dbReference type="Gene3D" id="3.40.50.720">
    <property type="entry name" value="NAD(P)-binding Rossmann-like Domain"/>
    <property type="match status" value="3"/>
</dbReference>
<sequence>MKLLVVGAGLFGATVARERALKGDSVDVIEKRSHLAGNVFTEEVEGIQVHRYGAHIFHTSNQRVWEYINQFANFNRYTNEVIANYHGEIYNLPFNMNTFNQMWGVITPKEAKEKLAVQRSIMAGKKPQNLEEQAISLVGTDIYNKLIKDYTAKQWGRDPRELPAFIIRRLPVRLTYDNNYFNDLYQGIPIGGYTQIVEKMLDLPKINVHLRTDFLTNKDDYLRQYDQVIYTGMIDQFFDYQLGTLEYRSLRFETELLDVDNFQGNAVVNYTDSETPFTRIIEHKHFEFGAGNRGKTVITREYPTNWVKGDEPYYPVNNSENNQLFTKYRDLAQKTVPQVTFGGRLGLYRYYNMDQVITAALQFLNSSFGKNSKTLF</sequence>
<evidence type="ECO:0000313" key="8">
    <source>
        <dbReference type="Proteomes" id="UP001212327"/>
    </source>
</evidence>
<dbReference type="GO" id="GO:0008767">
    <property type="term" value="F:UDP-galactopyranose mutase activity"/>
    <property type="evidence" value="ECO:0007669"/>
    <property type="project" value="UniProtKB-EC"/>
</dbReference>
<dbReference type="GO" id="GO:0005829">
    <property type="term" value="C:cytosol"/>
    <property type="evidence" value="ECO:0007669"/>
    <property type="project" value="TreeGrafter"/>
</dbReference>
<organism evidence="7 8">
    <name type="scientific">Lacticaseibacillus paracasei</name>
    <name type="common">Lactobacillus paracasei</name>
    <dbReference type="NCBI Taxonomy" id="1597"/>
    <lineage>
        <taxon>Bacteria</taxon>
        <taxon>Bacillati</taxon>
        <taxon>Bacillota</taxon>
        <taxon>Bacilli</taxon>
        <taxon>Lactobacillales</taxon>
        <taxon>Lactobacillaceae</taxon>
        <taxon>Lacticaseibacillus</taxon>
    </lineage>
</organism>